<sequence>MGPANLAFVFWTFHGVVLQQIVFVLHYAESRCLLLALSMATSATANRVVDVKFTNDRLFQRPACVTARRLTGLNPITICSRVLTEALVASHWCLSQSKLFFSLEFDCSFGFARFRKPPVLCDPVDAIRAPVSRNRDTATETMFLGVSVFSGAHRIPTPRQSLLVGSFTCSGVSKCDISAAPKF</sequence>
<keyword evidence="1" id="KW-1133">Transmembrane helix</keyword>
<reference evidence="2" key="1">
    <citation type="submission" date="2019-04" db="EMBL/GenBank/DDBJ databases">
        <title>An insight into the mialome of Ixodes scapularis.</title>
        <authorList>
            <person name="Ribeiro J.M."/>
            <person name="Mather T.N."/>
            <person name="Karim S."/>
        </authorList>
    </citation>
    <scope>NUCLEOTIDE SEQUENCE</scope>
</reference>
<keyword evidence="1" id="KW-0812">Transmembrane</keyword>
<protein>
    <submittedName>
        <fullName evidence="2">Putative secreted protein</fullName>
    </submittedName>
</protein>
<name>A0A4D5RH30_IXOSC</name>
<keyword evidence="1" id="KW-0472">Membrane</keyword>
<dbReference type="EMBL" id="GHJT01001990">
    <property type="protein sequence ID" value="MOY35961.1"/>
    <property type="molecule type" value="Transcribed_RNA"/>
</dbReference>
<dbReference type="AlphaFoldDB" id="A0A4D5RH30"/>
<feature type="transmembrane region" description="Helical" evidence="1">
    <location>
        <begin position="6"/>
        <end position="28"/>
    </location>
</feature>
<evidence type="ECO:0000256" key="1">
    <source>
        <dbReference type="SAM" id="Phobius"/>
    </source>
</evidence>
<evidence type="ECO:0000313" key="2">
    <source>
        <dbReference type="EMBL" id="MOY35961.1"/>
    </source>
</evidence>
<proteinExistence type="predicted"/>
<organism evidence="2">
    <name type="scientific">Ixodes scapularis</name>
    <name type="common">Black-legged tick</name>
    <name type="synonym">Deer tick</name>
    <dbReference type="NCBI Taxonomy" id="6945"/>
    <lineage>
        <taxon>Eukaryota</taxon>
        <taxon>Metazoa</taxon>
        <taxon>Ecdysozoa</taxon>
        <taxon>Arthropoda</taxon>
        <taxon>Chelicerata</taxon>
        <taxon>Arachnida</taxon>
        <taxon>Acari</taxon>
        <taxon>Parasitiformes</taxon>
        <taxon>Ixodida</taxon>
        <taxon>Ixodoidea</taxon>
        <taxon>Ixodidae</taxon>
        <taxon>Ixodinae</taxon>
        <taxon>Ixodes</taxon>
    </lineage>
</organism>
<accession>A0A4D5RH30</accession>